<accession>A0A848N2J2</accession>
<evidence type="ECO:0000313" key="2">
    <source>
        <dbReference type="Proteomes" id="UP000557857"/>
    </source>
</evidence>
<dbReference type="Proteomes" id="UP000557857">
    <property type="component" value="Unassembled WGS sequence"/>
</dbReference>
<proteinExistence type="predicted"/>
<dbReference type="RefSeq" id="WP_169058871.1">
    <property type="nucleotide sequence ID" value="NZ_JABCAG010000035.1"/>
</dbReference>
<comment type="caution">
    <text evidence="1">The sequence shown here is derived from an EMBL/GenBank/DDBJ whole genome shotgun (WGS) entry which is preliminary data.</text>
</comment>
<dbReference type="EMBL" id="JABCAG010000035">
    <property type="protein sequence ID" value="NMP59073.1"/>
    <property type="molecule type" value="Genomic_DNA"/>
</dbReference>
<evidence type="ECO:0000313" key="1">
    <source>
        <dbReference type="EMBL" id="NMP59073.1"/>
    </source>
</evidence>
<organism evidence="1 2">
    <name type="scientific">Enterococcus mundtii</name>
    <dbReference type="NCBI Taxonomy" id="53346"/>
    <lineage>
        <taxon>Bacteria</taxon>
        <taxon>Bacillati</taxon>
        <taxon>Bacillota</taxon>
        <taxon>Bacilli</taxon>
        <taxon>Lactobacillales</taxon>
        <taxon>Enterococcaceae</taxon>
        <taxon>Enterococcus</taxon>
    </lineage>
</organism>
<reference evidence="1 2" key="1">
    <citation type="submission" date="2020-04" db="EMBL/GenBank/DDBJ databases">
        <authorList>
            <person name="Abaymova A."/>
            <person name="Teymurazov M."/>
            <person name="Tazyna O."/>
            <person name="Chatushin Y."/>
            <person name="Svetoch E."/>
            <person name="Pereligyn V."/>
            <person name="Pohylenko V."/>
            <person name="Platonov M."/>
            <person name="Kartsev N."/>
            <person name="Skryabin Y."/>
            <person name="Sizova A."/>
            <person name="Solomentsev V."/>
            <person name="Kislichkina A."/>
            <person name="Bogun A."/>
        </authorList>
    </citation>
    <scope>NUCLEOTIDE SEQUENCE [LARGE SCALE GENOMIC DNA]</scope>
    <source>
        <strain evidence="2">SCPM-O-B-8398 (E28)</strain>
    </source>
</reference>
<name>A0A848N2J2_ENTMU</name>
<sequence length="51" mass="5892">MDKVHLVLSTEGGETEICGIYKKWSDAYEAAKSLEEHEEYDSVEIEEWSVQ</sequence>
<gene>
    <name evidence="1" type="ORF">HI921_11485</name>
</gene>
<dbReference type="AlphaFoldDB" id="A0A848N2J2"/>
<protein>
    <submittedName>
        <fullName evidence="1">Uncharacterized protein</fullName>
    </submittedName>
</protein>